<dbReference type="Proteomes" id="UP000636800">
    <property type="component" value="Chromosome 1"/>
</dbReference>
<proteinExistence type="predicted"/>
<dbReference type="OrthoDB" id="1908804at2759"/>
<dbReference type="AlphaFoldDB" id="A0A835S4F2"/>
<accession>A0A835S4F2</accession>
<comment type="caution">
    <text evidence="1">The sequence shown here is derived from an EMBL/GenBank/DDBJ whole genome shotgun (WGS) entry which is preliminary data.</text>
</comment>
<sequence length="66" mass="7496">MKFACIMEGRKQGDKSKVEEGKGPFDMVVEQLDVHVVANGFDLDIMVDLIDEASLYEEMMLEDKAR</sequence>
<gene>
    <name evidence="1" type="ORF">HPP92_001538</name>
</gene>
<organism evidence="1 2">
    <name type="scientific">Vanilla planifolia</name>
    <name type="common">Vanilla</name>
    <dbReference type="NCBI Taxonomy" id="51239"/>
    <lineage>
        <taxon>Eukaryota</taxon>
        <taxon>Viridiplantae</taxon>
        <taxon>Streptophyta</taxon>
        <taxon>Embryophyta</taxon>
        <taxon>Tracheophyta</taxon>
        <taxon>Spermatophyta</taxon>
        <taxon>Magnoliopsida</taxon>
        <taxon>Liliopsida</taxon>
        <taxon>Asparagales</taxon>
        <taxon>Orchidaceae</taxon>
        <taxon>Vanilloideae</taxon>
        <taxon>Vanilleae</taxon>
        <taxon>Vanilla</taxon>
    </lineage>
</organism>
<dbReference type="EMBL" id="JADCNL010000001">
    <property type="protein sequence ID" value="KAG0496847.1"/>
    <property type="molecule type" value="Genomic_DNA"/>
</dbReference>
<evidence type="ECO:0000313" key="1">
    <source>
        <dbReference type="EMBL" id="KAG0496847.1"/>
    </source>
</evidence>
<reference evidence="1 2" key="1">
    <citation type="journal article" date="2020" name="Nat. Food">
        <title>A phased Vanilla planifolia genome enables genetic improvement of flavour and production.</title>
        <authorList>
            <person name="Hasing T."/>
            <person name="Tang H."/>
            <person name="Brym M."/>
            <person name="Khazi F."/>
            <person name="Huang T."/>
            <person name="Chambers A.H."/>
        </authorList>
    </citation>
    <scope>NUCLEOTIDE SEQUENCE [LARGE SCALE GENOMIC DNA]</scope>
    <source>
        <tissue evidence="1">Leaf</tissue>
    </source>
</reference>
<keyword evidence="2" id="KW-1185">Reference proteome</keyword>
<protein>
    <submittedName>
        <fullName evidence="1">Uncharacterized protein</fullName>
    </submittedName>
</protein>
<name>A0A835S4F2_VANPL</name>
<evidence type="ECO:0000313" key="2">
    <source>
        <dbReference type="Proteomes" id="UP000636800"/>
    </source>
</evidence>